<reference evidence="2" key="1">
    <citation type="submission" date="2022-08" db="EMBL/GenBank/DDBJ databases">
        <authorList>
            <consortium name="DOE Joint Genome Institute"/>
            <person name="Min B."/>
            <person name="Riley R."/>
            <person name="Sierra-Patev S."/>
            <person name="Naranjo-Ortiz M."/>
            <person name="Looney B."/>
            <person name="Konkel Z."/>
            <person name="Slot J.C."/>
            <person name="Sakamoto Y."/>
            <person name="Steenwyk J.L."/>
            <person name="Rokas A."/>
            <person name="Carro J."/>
            <person name="Camarero S."/>
            <person name="Ferreira P."/>
            <person name="Molpeceres G."/>
            <person name="Ruiz-Duenas F.J."/>
            <person name="Serrano A."/>
            <person name="Henrissat B."/>
            <person name="Drula E."/>
            <person name="Hughes K.W."/>
            <person name="Mata J.L."/>
            <person name="Ishikawa N.K."/>
            <person name="Vargas-Isla R."/>
            <person name="Ushijima S."/>
            <person name="Smith C.A."/>
            <person name="Ahrendt S."/>
            <person name="Andreopoulos W."/>
            <person name="He G."/>
            <person name="Labutti K."/>
            <person name="Lipzen A."/>
            <person name="Ng V."/>
            <person name="Sandor L."/>
            <person name="Barry K."/>
            <person name="Martinez A.T."/>
            <person name="Xiao Y."/>
            <person name="Gibbons J.G."/>
            <person name="Terashima K."/>
            <person name="Hibbett D.S."/>
            <person name="Grigoriev I.V."/>
        </authorList>
    </citation>
    <scope>NUCLEOTIDE SEQUENCE</scope>
    <source>
        <strain evidence="2">Sp2 HRB7682 ss15</strain>
    </source>
</reference>
<feature type="region of interest" description="Disordered" evidence="1">
    <location>
        <begin position="1"/>
        <end position="43"/>
    </location>
</feature>
<evidence type="ECO:0000313" key="3">
    <source>
        <dbReference type="Proteomes" id="UP001150238"/>
    </source>
</evidence>
<dbReference type="EMBL" id="JANVFS010000047">
    <property type="protein sequence ID" value="KAJ4465957.1"/>
    <property type="molecule type" value="Genomic_DNA"/>
</dbReference>
<dbReference type="Proteomes" id="UP001150238">
    <property type="component" value="Unassembled WGS sequence"/>
</dbReference>
<name>A0A9W9DE52_9AGAR</name>
<reference evidence="2" key="2">
    <citation type="journal article" date="2023" name="Proc. Natl. Acad. Sci. U.S.A.">
        <title>A global phylogenomic analysis of the shiitake genus Lentinula.</title>
        <authorList>
            <person name="Sierra-Patev S."/>
            <person name="Min B."/>
            <person name="Naranjo-Ortiz M."/>
            <person name="Looney B."/>
            <person name="Konkel Z."/>
            <person name="Slot J.C."/>
            <person name="Sakamoto Y."/>
            <person name="Steenwyk J.L."/>
            <person name="Rokas A."/>
            <person name="Carro J."/>
            <person name="Camarero S."/>
            <person name="Ferreira P."/>
            <person name="Molpeceres G."/>
            <person name="Ruiz-Duenas F.J."/>
            <person name="Serrano A."/>
            <person name="Henrissat B."/>
            <person name="Drula E."/>
            <person name="Hughes K.W."/>
            <person name="Mata J.L."/>
            <person name="Ishikawa N.K."/>
            <person name="Vargas-Isla R."/>
            <person name="Ushijima S."/>
            <person name="Smith C.A."/>
            <person name="Donoghue J."/>
            <person name="Ahrendt S."/>
            <person name="Andreopoulos W."/>
            <person name="He G."/>
            <person name="LaButti K."/>
            <person name="Lipzen A."/>
            <person name="Ng V."/>
            <person name="Riley R."/>
            <person name="Sandor L."/>
            <person name="Barry K."/>
            <person name="Martinez A.T."/>
            <person name="Xiao Y."/>
            <person name="Gibbons J.G."/>
            <person name="Terashima K."/>
            <person name="Grigoriev I.V."/>
            <person name="Hibbett D."/>
        </authorList>
    </citation>
    <scope>NUCLEOTIDE SEQUENCE</scope>
    <source>
        <strain evidence="2">Sp2 HRB7682 ss15</strain>
    </source>
</reference>
<protein>
    <submittedName>
        <fullName evidence="2">Uncharacterized protein</fullName>
    </submittedName>
</protein>
<evidence type="ECO:0000256" key="1">
    <source>
        <dbReference type="SAM" id="MobiDB-lite"/>
    </source>
</evidence>
<gene>
    <name evidence="2" type="ORF">C8J55DRAFT_493222</name>
</gene>
<accession>A0A9W9DE52</accession>
<dbReference type="AlphaFoldDB" id="A0A9W9DE52"/>
<feature type="compositionally biased region" description="Basic and acidic residues" evidence="1">
    <location>
        <begin position="28"/>
        <end position="43"/>
    </location>
</feature>
<organism evidence="2 3">
    <name type="scientific">Lentinula lateritia</name>
    <dbReference type="NCBI Taxonomy" id="40482"/>
    <lineage>
        <taxon>Eukaryota</taxon>
        <taxon>Fungi</taxon>
        <taxon>Dikarya</taxon>
        <taxon>Basidiomycota</taxon>
        <taxon>Agaricomycotina</taxon>
        <taxon>Agaricomycetes</taxon>
        <taxon>Agaricomycetidae</taxon>
        <taxon>Agaricales</taxon>
        <taxon>Marasmiineae</taxon>
        <taxon>Omphalotaceae</taxon>
        <taxon>Lentinula</taxon>
    </lineage>
</organism>
<evidence type="ECO:0000313" key="2">
    <source>
        <dbReference type="EMBL" id="KAJ4465957.1"/>
    </source>
</evidence>
<feature type="compositionally biased region" description="Acidic residues" evidence="1">
    <location>
        <begin position="13"/>
        <end position="27"/>
    </location>
</feature>
<sequence length="145" mass="17192">MEVHTTKLMDPSQTEEMENYDDQEETPEQGKARHDVERDNRQRLRAERKNVLRAVELELQLLIDITEEETPGVHAKERINHYSRLQSACDSDWNFIWGERGDFVEQELEARVDWSGLMQLGSTTSEDYLNQIQKYLARYRNGNYN</sequence>
<comment type="caution">
    <text evidence="2">The sequence shown here is derived from an EMBL/GenBank/DDBJ whole genome shotgun (WGS) entry which is preliminary data.</text>
</comment>
<proteinExistence type="predicted"/>